<reference evidence="1 2" key="1">
    <citation type="submission" date="2022-10" db="EMBL/GenBank/DDBJ databases">
        <title>The complete genomes of actinobacterial strains from the NBC collection.</title>
        <authorList>
            <person name="Joergensen T.S."/>
            <person name="Alvarez Arevalo M."/>
            <person name="Sterndorff E.B."/>
            <person name="Faurdal D."/>
            <person name="Vuksanovic O."/>
            <person name="Mourched A.-S."/>
            <person name="Charusanti P."/>
            <person name="Shaw S."/>
            <person name="Blin K."/>
            <person name="Weber T."/>
        </authorList>
    </citation>
    <scope>NUCLEOTIDE SEQUENCE [LARGE SCALE GENOMIC DNA]</scope>
    <source>
        <strain evidence="1 2">NBC_01413</strain>
    </source>
</reference>
<dbReference type="Proteomes" id="UP001621418">
    <property type="component" value="Chromosome"/>
</dbReference>
<dbReference type="RefSeq" id="WP_328659590.1">
    <property type="nucleotide sequence ID" value="NZ_CP108014.1"/>
</dbReference>
<evidence type="ECO:0000313" key="1">
    <source>
        <dbReference type="EMBL" id="WTY38024.1"/>
    </source>
</evidence>
<organism evidence="1 2">
    <name type="scientific">Nocardia salmonicida</name>
    <dbReference type="NCBI Taxonomy" id="53431"/>
    <lineage>
        <taxon>Bacteria</taxon>
        <taxon>Bacillati</taxon>
        <taxon>Actinomycetota</taxon>
        <taxon>Actinomycetes</taxon>
        <taxon>Mycobacteriales</taxon>
        <taxon>Nocardiaceae</taxon>
        <taxon>Nocardia</taxon>
    </lineage>
</organism>
<name>A0ABZ1NE31_9NOCA</name>
<accession>A0ABZ1NE31</accession>
<dbReference type="GeneID" id="91381188"/>
<keyword evidence="2" id="KW-1185">Reference proteome</keyword>
<protein>
    <submittedName>
        <fullName evidence="1">Uncharacterized protein</fullName>
    </submittedName>
</protein>
<sequence length="78" mass="8949">MFAQDRHEAKLLRIERKLDLIMRHLGITDPASELDLGEVDDLVRQGKKIQAIRAYRQLRPDASLVEARDVVEARGADR</sequence>
<gene>
    <name evidence="1" type="ORF">OG308_09365</name>
</gene>
<dbReference type="EMBL" id="CP109527">
    <property type="protein sequence ID" value="WTY38024.1"/>
    <property type="molecule type" value="Genomic_DNA"/>
</dbReference>
<proteinExistence type="predicted"/>
<evidence type="ECO:0000313" key="2">
    <source>
        <dbReference type="Proteomes" id="UP001621418"/>
    </source>
</evidence>